<evidence type="ECO:0000256" key="2">
    <source>
        <dbReference type="SAM" id="Phobius"/>
    </source>
</evidence>
<dbReference type="GO" id="GO:0005737">
    <property type="term" value="C:cytoplasm"/>
    <property type="evidence" value="ECO:0007669"/>
    <property type="project" value="TreeGrafter"/>
</dbReference>
<keyword evidence="5" id="KW-1185">Reference proteome</keyword>
<keyword evidence="2" id="KW-1133">Transmembrane helix</keyword>
<keyword evidence="2" id="KW-0472">Membrane</keyword>
<dbReference type="PANTHER" id="PTHR13847">
    <property type="entry name" value="SARCOSINE DEHYDROGENASE-RELATED"/>
    <property type="match status" value="1"/>
</dbReference>
<evidence type="ECO:0000259" key="3">
    <source>
        <dbReference type="PROSITE" id="PS50206"/>
    </source>
</evidence>
<name>A0A839AIH5_9HYPH</name>
<proteinExistence type="predicted"/>
<dbReference type="PROSITE" id="PS50206">
    <property type="entry name" value="RHODANESE_3"/>
    <property type="match status" value="1"/>
</dbReference>
<dbReference type="InterPro" id="IPR036188">
    <property type="entry name" value="FAD/NAD-bd_sf"/>
</dbReference>
<organism evidence="4 5">
    <name type="scientific">Stappia albiluteola</name>
    <dbReference type="NCBI Taxonomy" id="2758565"/>
    <lineage>
        <taxon>Bacteria</taxon>
        <taxon>Pseudomonadati</taxon>
        <taxon>Pseudomonadota</taxon>
        <taxon>Alphaproteobacteria</taxon>
        <taxon>Hyphomicrobiales</taxon>
        <taxon>Stappiaceae</taxon>
        <taxon>Stappia</taxon>
    </lineage>
</organism>
<dbReference type="RefSeq" id="WP_182166445.1">
    <property type="nucleotide sequence ID" value="NZ_JACFXV010000061.1"/>
</dbReference>
<evidence type="ECO:0000313" key="4">
    <source>
        <dbReference type="EMBL" id="MBA5778319.1"/>
    </source>
</evidence>
<protein>
    <submittedName>
        <fullName evidence="4">FAD-binding oxidoreductase</fullName>
    </submittedName>
</protein>
<feature type="transmembrane region" description="Helical" evidence="2">
    <location>
        <begin position="362"/>
        <end position="389"/>
    </location>
</feature>
<sequence length="429" mass="46818">MTEIAQAHAPSYYTATAHPREPAPALAGSASADVCIVGGGYTGLHAALTLAEAGRKVVLLEENLIGWGASGRNGGQLHTGQRRDQSYLEDTFGKEMARRLWDLSQEAKALVKGRIDRHRIDCDWMPGLIHAVHKERYLSEELAYAEKLSRDYGYDAIDKLDRDALAKAIGTDVYFGGTRDREAGHLHPLNLALGLARAAEAAGVTIHEATRATRLVEENGRVVVETTNGRVDAGDVLLAGNGYLAGLDTDLDARVMPINNYILTTEPLDEARADALIPGREAAADSRFVVHYWRLTKDRRMLFGGGETYSPSFPADIASFVRKHLLGIYPQLADVKIDHAWGGTLAVTQNRLPYLRRVRKNVYAAAGFSGHGVAIAGFSGHIAALAMIGDSERFDIMSSLPVARFPGGRLLRWPILVLAMSWFALRDRL</sequence>
<dbReference type="Gene3D" id="3.30.9.10">
    <property type="entry name" value="D-Amino Acid Oxidase, subunit A, domain 2"/>
    <property type="match status" value="1"/>
</dbReference>
<dbReference type="GO" id="GO:0016491">
    <property type="term" value="F:oxidoreductase activity"/>
    <property type="evidence" value="ECO:0007669"/>
    <property type="project" value="UniProtKB-KW"/>
</dbReference>
<reference evidence="4 5" key="1">
    <citation type="submission" date="2020-07" db="EMBL/GenBank/DDBJ databases">
        <title>Stappia sp., F7233, whole genome shotgun sequencing project.</title>
        <authorList>
            <person name="Jiang S."/>
            <person name="Liu Z.W."/>
            <person name="Du Z.J."/>
        </authorList>
    </citation>
    <scope>NUCLEOTIDE SEQUENCE [LARGE SCALE GENOMIC DNA]</scope>
    <source>
        <strain evidence="4 5">F7233</strain>
    </source>
</reference>
<dbReference type="InterPro" id="IPR001763">
    <property type="entry name" value="Rhodanese-like_dom"/>
</dbReference>
<dbReference type="Proteomes" id="UP000541109">
    <property type="component" value="Unassembled WGS sequence"/>
</dbReference>
<accession>A0A839AIH5</accession>
<dbReference type="EMBL" id="JACFXV010000061">
    <property type="protein sequence ID" value="MBA5778319.1"/>
    <property type="molecule type" value="Genomic_DNA"/>
</dbReference>
<dbReference type="SUPFAM" id="SSF51905">
    <property type="entry name" value="FAD/NAD(P)-binding domain"/>
    <property type="match status" value="1"/>
</dbReference>
<feature type="transmembrane region" description="Helical" evidence="2">
    <location>
        <begin position="409"/>
        <end position="425"/>
    </location>
</feature>
<dbReference type="InterPro" id="IPR006076">
    <property type="entry name" value="FAD-dep_OxRdtase"/>
</dbReference>
<keyword evidence="2" id="KW-0812">Transmembrane</keyword>
<dbReference type="Gene3D" id="3.50.50.60">
    <property type="entry name" value="FAD/NAD(P)-binding domain"/>
    <property type="match status" value="1"/>
</dbReference>
<comment type="caution">
    <text evidence="4">The sequence shown here is derived from an EMBL/GenBank/DDBJ whole genome shotgun (WGS) entry which is preliminary data.</text>
</comment>
<dbReference type="PANTHER" id="PTHR13847:SF281">
    <property type="entry name" value="FAD DEPENDENT OXIDOREDUCTASE DOMAIN-CONTAINING PROTEIN"/>
    <property type="match status" value="1"/>
</dbReference>
<keyword evidence="1" id="KW-0560">Oxidoreductase</keyword>
<evidence type="ECO:0000256" key="1">
    <source>
        <dbReference type="ARBA" id="ARBA00023002"/>
    </source>
</evidence>
<dbReference type="Pfam" id="PF01266">
    <property type="entry name" value="DAO"/>
    <property type="match status" value="1"/>
</dbReference>
<dbReference type="AlphaFoldDB" id="A0A839AIH5"/>
<evidence type="ECO:0000313" key="5">
    <source>
        <dbReference type="Proteomes" id="UP000541109"/>
    </source>
</evidence>
<feature type="domain" description="Rhodanese" evidence="3">
    <location>
        <begin position="38"/>
        <end position="76"/>
    </location>
</feature>
<gene>
    <name evidence="4" type="ORF">H2509_14410</name>
</gene>